<name>A0A4R7B5G0_9NEIS</name>
<dbReference type="InterPro" id="IPR010807">
    <property type="entry name" value="YfgJ-like"/>
</dbReference>
<dbReference type="InterPro" id="IPR029037">
    <property type="entry name" value="DUF1407/YfgJ-like_sf"/>
</dbReference>
<reference evidence="1 2" key="1">
    <citation type="submission" date="2019-03" db="EMBL/GenBank/DDBJ databases">
        <title>Genomic Encyclopedia of Type Strains, Phase III (KMG-III): the genomes of soil and plant-associated and newly described type strains.</title>
        <authorList>
            <person name="Whitman W."/>
        </authorList>
    </citation>
    <scope>NUCLEOTIDE SEQUENCE [LARGE SCALE GENOMIC DNA]</scope>
    <source>
        <strain evidence="1 2">CECT 8976</strain>
    </source>
</reference>
<dbReference type="EMBL" id="SNZP01000007">
    <property type="protein sequence ID" value="TDR79831.1"/>
    <property type="molecule type" value="Genomic_DNA"/>
</dbReference>
<gene>
    <name evidence="1" type="ORF">DFP86_107198</name>
</gene>
<dbReference type="Gene3D" id="2.10.290.10">
    <property type="entry name" value="YfgJ-like"/>
    <property type="match status" value="1"/>
</dbReference>
<keyword evidence="1" id="KW-0067">ATP-binding</keyword>
<dbReference type="Proteomes" id="UP000295611">
    <property type="component" value="Unassembled WGS sequence"/>
</dbReference>
<keyword evidence="2" id="KW-1185">Reference proteome</keyword>
<dbReference type="AlphaFoldDB" id="A0A4R7B5G0"/>
<keyword evidence="1" id="KW-0347">Helicase</keyword>
<organism evidence="1 2">
    <name type="scientific">Paludibacterium purpuratum</name>
    <dbReference type="NCBI Taxonomy" id="1144873"/>
    <lineage>
        <taxon>Bacteria</taxon>
        <taxon>Pseudomonadati</taxon>
        <taxon>Pseudomonadota</taxon>
        <taxon>Betaproteobacteria</taxon>
        <taxon>Neisseriales</taxon>
        <taxon>Chromobacteriaceae</taxon>
        <taxon>Paludibacterium</taxon>
    </lineage>
</organism>
<dbReference type="GO" id="GO:0004386">
    <property type="term" value="F:helicase activity"/>
    <property type="evidence" value="ECO:0007669"/>
    <property type="project" value="UniProtKB-KW"/>
</dbReference>
<dbReference type="SUPFAM" id="SSF161187">
    <property type="entry name" value="YfgJ-like"/>
    <property type="match status" value="1"/>
</dbReference>
<comment type="caution">
    <text evidence="1">The sequence shown here is derived from an EMBL/GenBank/DDBJ whole genome shotgun (WGS) entry which is preliminary data.</text>
</comment>
<dbReference type="RefSeq" id="WP_133680903.1">
    <property type="nucleotide sequence ID" value="NZ_SNZP01000007.1"/>
</dbReference>
<evidence type="ECO:0000313" key="2">
    <source>
        <dbReference type="Proteomes" id="UP000295611"/>
    </source>
</evidence>
<proteinExistence type="predicted"/>
<evidence type="ECO:0000313" key="1">
    <source>
        <dbReference type="EMBL" id="TDR79831.1"/>
    </source>
</evidence>
<protein>
    <submittedName>
        <fullName evidence="1">Replication restart DNA helicase PriA</fullName>
    </submittedName>
</protein>
<keyword evidence="1" id="KW-0547">Nucleotide-binding</keyword>
<keyword evidence="1" id="KW-0378">Hydrolase</keyword>
<dbReference type="OrthoDB" id="5405751at2"/>
<dbReference type="Pfam" id="PF07191">
    <property type="entry name" value="Zn_ribbon_6"/>
    <property type="match status" value="1"/>
</dbReference>
<sequence length="75" mass="8623">MEKRCPVDQSELQSQGKDWLCPTCATRYRVQGRCLDCGAEMERLQACGASNWFCPRCNELKSRARVETQLVPVRE</sequence>
<accession>A0A4R7B5G0</accession>